<feature type="transmembrane region" description="Helical" evidence="1">
    <location>
        <begin position="193"/>
        <end position="216"/>
    </location>
</feature>
<feature type="transmembrane region" description="Helical" evidence="1">
    <location>
        <begin position="409"/>
        <end position="429"/>
    </location>
</feature>
<protein>
    <recommendedName>
        <fullName evidence="4">4-amino-4-deoxy-L-arabinose transferase</fullName>
    </recommendedName>
</protein>
<dbReference type="EMBL" id="FOLB01000003">
    <property type="protein sequence ID" value="SFC02521.1"/>
    <property type="molecule type" value="Genomic_DNA"/>
</dbReference>
<reference evidence="2 3" key="1">
    <citation type="submission" date="2016-10" db="EMBL/GenBank/DDBJ databases">
        <authorList>
            <person name="de Groot N.N."/>
        </authorList>
    </citation>
    <scope>NUCLEOTIDE SEQUENCE [LARGE SCALE GENOMIC DNA]</scope>
    <source>
        <strain evidence="2 3">CGMCC 1.7056</strain>
    </source>
</reference>
<keyword evidence="3" id="KW-1185">Reference proteome</keyword>
<keyword evidence="1" id="KW-0472">Membrane</keyword>
<organism evidence="2 3">
    <name type="scientific">Nocardioides terrae</name>
    <dbReference type="NCBI Taxonomy" id="574651"/>
    <lineage>
        <taxon>Bacteria</taxon>
        <taxon>Bacillati</taxon>
        <taxon>Actinomycetota</taxon>
        <taxon>Actinomycetes</taxon>
        <taxon>Propionibacteriales</taxon>
        <taxon>Nocardioidaceae</taxon>
        <taxon>Nocardioides</taxon>
    </lineage>
</organism>
<evidence type="ECO:0000313" key="2">
    <source>
        <dbReference type="EMBL" id="SFC02521.1"/>
    </source>
</evidence>
<sequence>MDPHAVDDRSRSEQARPGMAERLWASLLRERGVVLAGSAMVLAQLGFRAWATLGSWFYFDDLAFMSQAMNRPFDLHYLFQSYGGHLMPAGFAAAAALTAVSAYTWWPWALLLLALQALSGFGMLRLLVSMFGRRPLVLALLAGYLCYVFTLSAGIWWAAGINQLPMLVALTFGLHAFLDHLRSLRIRPLVVALLWTVAGLAFYEKTLLVIGVYAIVAMAYFTSGDTPARLRQLWSTYRWAVVGFSALGVAYLALYVALSPDFAASQGGDNPWGLLTWNLVMVSFASALVGGPLRWESVGMGSLADPSYVVQVAAWAALAGLVHHCVTTRTSSIRAWLPLAFTMACTAALLVSNRAGAVGPSIAREYRYQPESGALFVIGAGLALLPLLGAVEQNQRRQGLVAPWERTRYVAPVVAVVVALATVSATTYVRSWHHANRTRDYLDNVRAALRAAPEPPPLVDAGIPQDLLWSYRYPENTYSHVFRRLAGPLRFPTASHEPLQMFDDDGRLVTASLTTARSMVATAGCGYRSDGAGDVEIPLDGPVLGSNWWIALTYRSREAVDAEVVTGDLRHRLTLAEGRHTVYLSAEGEFHTVVIHHGAGHSSTDGLCVSALTLGLPTATPPTS</sequence>
<name>A0A1I1FT98_9ACTN</name>
<proteinExistence type="predicted"/>
<gene>
    <name evidence="2" type="ORF">SAMN04487968_103117</name>
</gene>
<feature type="transmembrane region" description="Helical" evidence="1">
    <location>
        <begin position="236"/>
        <end position="258"/>
    </location>
</feature>
<dbReference type="AlphaFoldDB" id="A0A1I1FT98"/>
<feature type="transmembrane region" description="Helical" evidence="1">
    <location>
        <begin position="372"/>
        <end position="389"/>
    </location>
</feature>
<dbReference type="RefSeq" id="WP_091121086.1">
    <property type="nucleotide sequence ID" value="NZ_FOLB01000003.1"/>
</dbReference>
<feature type="transmembrane region" description="Helical" evidence="1">
    <location>
        <begin position="136"/>
        <end position="158"/>
    </location>
</feature>
<feature type="transmembrane region" description="Helical" evidence="1">
    <location>
        <begin position="308"/>
        <end position="326"/>
    </location>
</feature>
<evidence type="ECO:0000313" key="3">
    <source>
        <dbReference type="Proteomes" id="UP000198832"/>
    </source>
</evidence>
<evidence type="ECO:0008006" key="4">
    <source>
        <dbReference type="Google" id="ProtNLM"/>
    </source>
</evidence>
<dbReference type="Proteomes" id="UP000198832">
    <property type="component" value="Unassembled WGS sequence"/>
</dbReference>
<dbReference type="OrthoDB" id="3778510at2"/>
<keyword evidence="1" id="KW-0812">Transmembrane</keyword>
<evidence type="ECO:0000256" key="1">
    <source>
        <dbReference type="SAM" id="Phobius"/>
    </source>
</evidence>
<feature type="transmembrane region" description="Helical" evidence="1">
    <location>
        <begin position="105"/>
        <end position="124"/>
    </location>
</feature>
<keyword evidence="1" id="KW-1133">Transmembrane helix</keyword>
<dbReference type="STRING" id="574651.SAMN04487968_103117"/>
<feature type="transmembrane region" description="Helical" evidence="1">
    <location>
        <begin position="33"/>
        <end position="59"/>
    </location>
</feature>
<feature type="transmembrane region" description="Helical" evidence="1">
    <location>
        <begin position="333"/>
        <end position="352"/>
    </location>
</feature>
<feature type="transmembrane region" description="Helical" evidence="1">
    <location>
        <begin position="270"/>
        <end position="288"/>
    </location>
</feature>
<feature type="transmembrane region" description="Helical" evidence="1">
    <location>
        <begin position="164"/>
        <end position="181"/>
    </location>
</feature>
<accession>A0A1I1FT98</accession>